<accession>A0ABW3H330</accession>
<dbReference type="SUPFAM" id="SSF52540">
    <property type="entry name" value="P-loop containing nucleoside triphosphate hydrolases"/>
    <property type="match status" value="1"/>
</dbReference>
<protein>
    <submittedName>
        <fullName evidence="1">AAA family ATPase</fullName>
    </submittedName>
</protein>
<sequence>MAADAASSDASTGSLLSEPGALRMLEPPAMLRLADRIVALHAAAPALAADDAALVRARLAADDPLLAAQAAELTRCTPHLDTRSRSGRVRRGHGDIGLASIAIVDGELRLAPGAGEPIDVLLDLAALLADLWSIGLGTQANMIANRYVDVSPQGAAGWTLLPLFLSLRTRDARLALELLNPVPPRLVAIGGLSGTGKTTLARMLGSRIGRAPGARILRSDVFRKRIAGLPPETRLPPAHYTRRNDEETFEAMFESAQQHLSCGTSVILDGVFMSRSEREVAELLARQMRAPFTGIWLEAPEQDRIARVAERAGDASDASIDVVRDQSRRPVGDLGGWHRMRVNRPLDLIVPAARAVLNRVRR</sequence>
<keyword evidence="2" id="KW-1185">Reference proteome</keyword>
<dbReference type="InterPro" id="IPR052732">
    <property type="entry name" value="Cell-binding_unc_protein"/>
</dbReference>
<dbReference type="RefSeq" id="WP_264943360.1">
    <property type="nucleotide sequence ID" value="NZ_JAPDRA010000002.1"/>
</dbReference>
<dbReference type="InterPro" id="IPR027417">
    <property type="entry name" value="P-loop_NTPase"/>
</dbReference>
<dbReference type="PANTHER" id="PTHR43883">
    <property type="entry name" value="SLR0207 PROTEIN"/>
    <property type="match status" value="1"/>
</dbReference>
<dbReference type="Proteomes" id="UP001596977">
    <property type="component" value="Unassembled WGS sequence"/>
</dbReference>
<proteinExistence type="predicted"/>
<evidence type="ECO:0000313" key="1">
    <source>
        <dbReference type="EMBL" id="MFD0945838.1"/>
    </source>
</evidence>
<dbReference type="PANTHER" id="PTHR43883:SF1">
    <property type="entry name" value="GLUCONOKINASE"/>
    <property type="match status" value="1"/>
</dbReference>
<dbReference type="Pfam" id="PF13671">
    <property type="entry name" value="AAA_33"/>
    <property type="match status" value="1"/>
</dbReference>
<evidence type="ECO:0000313" key="2">
    <source>
        <dbReference type="Proteomes" id="UP001596977"/>
    </source>
</evidence>
<gene>
    <name evidence="1" type="ORF">ACFQ1E_05760</name>
</gene>
<dbReference type="Gene3D" id="3.40.50.300">
    <property type="entry name" value="P-loop containing nucleotide triphosphate hydrolases"/>
    <property type="match status" value="1"/>
</dbReference>
<dbReference type="EMBL" id="JBHTJG010000002">
    <property type="protein sequence ID" value="MFD0945838.1"/>
    <property type="molecule type" value="Genomic_DNA"/>
</dbReference>
<name>A0ABW3H330_9SPHN</name>
<organism evidence="1 2">
    <name type="scientific">Sphingomonas canadensis</name>
    <dbReference type="NCBI Taxonomy" id="1219257"/>
    <lineage>
        <taxon>Bacteria</taxon>
        <taxon>Pseudomonadati</taxon>
        <taxon>Pseudomonadota</taxon>
        <taxon>Alphaproteobacteria</taxon>
        <taxon>Sphingomonadales</taxon>
        <taxon>Sphingomonadaceae</taxon>
        <taxon>Sphingomonas</taxon>
    </lineage>
</organism>
<reference evidence="2" key="1">
    <citation type="journal article" date="2019" name="Int. J. Syst. Evol. Microbiol.">
        <title>The Global Catalogue of Microorganisms (GCM) 10K type strain sequencing project: providing services to taxonomists for standard genome sequencing and annotation.</title>
        <authorList>
            <consortium name="The Broad Institute Genomics Platform"/>
            <consortium name="The Broad Institute Genome Sequencing Center for Infectious Disease"/>
            <person name="Wu L."/>
            <person name="Ma J."/>
        </authorList>
    </citation>
    <scope>NUCLEOTIDE SEQUENCE [LARGE SCALE GENOMIC DNA]</scope>
    <source>
        <strain evidence="2">CCUG 62982</strain>
    </source>
</reference>
<comment type="caution">
    <text evidence="1">The sequence shown here is derived from an EMBL/GenBank/DDBJ whole genome shotgun (WGS) entry which is preliminary data.</text>
</comment>